<proteinExistence type="predicted"/>
<protein>
    <recommendedName>
        <fullName evidence="1">Fibronectin type-III domain-containing protein</fullName>
    </recommendedName>
</protein>
<evidence type="ECO:0000259" key="1">
    <source>
        <dbReference type="PROSITE" id="PS50853"/>
    </source>
</evidence>
<dbReference type="SUPFAM" id="SSF49265">
    <property type="entry name" value="Fibronectin type III"/>
    <property type="match status" value="2"/>
</dbReference>
<dbReference type="Gene3D" id="2.60.40.10">
    <property type="entry name" value="Immunoglobulins"/>
    <property type="match status" value="2"/>
</dbReference>
<dbReference type="InterPro" id="IPR013783">
    <property type="entry name" value="Ig-like_fold"/>
</dbReference>
<feature type="non-terminal residue" evidence="2">
    <location>
        <position position="1"/>
    </location>
</feature>
<comment type="caution">
    <text evidence="2">The sequence shown here is derived from an EMBL/GenBank/DDBJ whole genome shotgun (WGS) entry which is preliminary data.</text>
</comment>
<dbReference type="SMART" id="SM00060">
    <property type="entry name" value="FN3"/>
    <property type="match status" value="1"/>
</dbReference>
<accession>A0ABV0RDF6</accession>
<dbReference type="InterPro" id="IPR050713">
    <property type="entry name" value="RTP_Phos/Ushers"/>
</dbReference>
<keyword evidence="3" id="KW-1185">Reference proteome</keyword>
<evidence type="ECO:0000313" key="3">
    <source>
        <dbReference type="Proteomes" id="UP001434883"/>
    </source>
</evidence>
<dbReference type="CDD" id="cd00063">
    <property type="entry name" value="FN3"/>
    <property type="match status" value="1"/>
</dbReference>
<dbReference type="InterPro" id="IPR036116">
    <property type="entry name" value="FN3_sf"/>
</dbReference>
<gene>
    <name evidence="2" type="ORF">XENOCAPTIV_004487</name>
</gene>
<organism evidence="2 3">
    <name type="scientific">Xenoophorus captivus</name>
    <dbReference type="NCBI Taxonomy" id="1517983"/>
    <lineage>
        <taxon>Eukaryota</taxon>
        <taxon>Metazoa</taxon>
        <taxon>Chordata</taxon>
        <taxon>Craniata</taxon>
        <taxon>Vertebrata</taxon>
        <taxon>Euteleostomi</taxon>
        <taxon>Actinopterygii</taxon>
        <taxon>Neopterygii</taxon>
        <taxon>Teleostei</taxon>
        <taxon>Neoteleostei</taxon>
        <taxon>Acanthomorphata</taxon>
        <taxon>Ovalentaria</taxon>
        <taxon>Atherinomorphae</taxon>
        <taxon>Cyprinodontiformes</taxon>
        <taxon>Goodeidae</taxon>
        <taxon>Xenoophorus</taxon>
    </lineage>
</organism>
<dbReference type="InterPro" id="IPR003961">
    <property type="entry name" value="FN3_dom"/>
</dbReference>
<dbReference type="PANTHER" id="PTHR46957">
    <property type="entry name" value="CYTOKINE RECEPTOR"/>
    <property type="match status" value="1"/>
</dbReference>
<reference evidence="2 3" key="1">
    <citation type="submission" date="2021-06" db="EMBL/GenBank/DDBJ databases">
        <authorList>
            <person name="Palmer J.M."/>
        </authorList>
    </citation>
    <scope>NUCLEOTIDE SEQUENCE [LARGE SCALE GENOMIC DNA]</scope>
    <source>
        <strain evidence="2 3">XC_2019</strain>
        <tissue evidence="2">Muscle</tissue>
    </source>
</reference>
<sequence>LRPYTAYLFEVSAFTSDGEGQVASTMVRMPESVLEVSYQNISSTSILVNWVPPLYPNGRITHYSVYKPDSPPENLSVLETSPTTATLTWSAPEKANGVIQYYEVFYENQSYSALTNSTSNRVTLISLKPFSFYNVSVRAYTRYGNGNQTSETLYLLSGEDGVLKNV</sequence>
<evidence type="ECO:0000313" key="2">
    <source>
        <dbReference type="EMBL" id="MEQ2205588.1"/>
    </source>
</evidence>
<dbReference type="PANTHER" id="PTHR46957:SF1">
    <property type="entry name" value="PHOSPHATIDYLINOSITOL PHOSPHATASE PTPRQ"/>
    <property type="match status" value="1"/>
</dbReference>
<dbReference type="PROSITE" id="PS50853">
    <property type="entry name" value="FN3"/>
    <property type="match status" value="1"/>
</dbReference>
<dbReference type="Proteomes" id="UP001434883">
    <property type="component" value="Unassembled WGS sequence"/>
</dbReference>
<name>A0ABV0RDF6_9TELE</name>
<dbReference type="Pfam" id="PF00041">
    <property type="entry name" value="fn3"/>
    <property type="match status" value="1"/>
</dbReference>
<dbReference type="EMBL" id="JAHRIN010042157">
    <property type="protein sequence ID" value="MEQ2205588.1"/>
    <property type="molecule type" value="Genomic_DNA"/>
</dbReference>
<feature type="domain" description="Fibronectin type-III" evidence="1">
    <location>
        <begin position="71"/>
        <end position="160"/>
    </location>
</feature>